<organism evidence="2 3">
    <name type="scientific">Pseudonocardia asaccharolytica DSM 44247 = NBRC 16224</name>
    <dbReference type="NCBI Taxonomy" id="1123024"/>
    <lineage>
        <taxon>Bacteria</taxon>
        <taxon>Bacillati</taxon>
        <taxon>Actinomycetota</taxon>
        <taxon>Actinomycetes</taxon>
        <taxon>Pseudonocardiales</taxon>
        <taxon>Pseudonocardiaceae</taxon>
        <taxon>Pseudonocardia</taxon>
    </lineage>
</organism>
<dbReference type="InterPro" id="IPR008254">
    <property type="entry name" value="Flavodoxin/NO_synth"/>
</dbReference>
<dbReference type="GO" id="GO:0010181">
    <property type="term" value="F:FMN binding"/>
    <property type="evidence" value="ECO:0007669"/>
    <property type="project" value="InterPro"/>
</dbReference>
<comment type="caution">
    <text evidence="2">The sequence shown here is derived from an EMBL/GenBank/DDBJ whole genome shotgun (WGS) entry which is preliminary data.</text>
</comment>
<dbReference type="PROSITE" id="PS00201">
    <property type="entry name" value="FLAVODOXIN"/>
    <property type="match status" value="1"/>
</dbReference>
<dbReference type="STRING" id="1123024.GCA_000423625_01750"/>
<dbReference type="InterPro" id="IPR001226">
    <property type="entry name" value="Flavodoxin_CS"/>
</dbReference>
<dbReference type="AlphaFoldDB" id="A0A511D200"/>
<dbReference type="GO" id="GO:0009055">
    <property type="term" value="F:electron transfer activity"/>
    <property type="evidence" value="ECO:0007669"/>
    <property type="project" value="InterPro"/>
</dbReference>
<proteinExistence type="predicted"/>
<sequence length="177" mass="18894">MILVRALVVFESYFGNTKRIAEAVAEGLSARLTVDIDEVTDAPPTVGADVDLVVVGGPTHAFGLTRPTTRADAVRQAGGTETATGIGLREWLDKLPAARPGTAAACFDTRVSRPRVPGSAARRARSRLREHGFTALDPATTFWVRGTPGPLVDGELERAREWGVLLAQRLAELRPVG</sequence>
<name>A0A511D200_9PSEU</name>
<dbReference type="Proteomes" id="UP000321328">
    <property type="component" value="Unassembled WGS sequence"/>
</dbReference>
<feature type="domain" description="Flavodoxin-like" evidence="1">
    <location>
        <begin position="6"/>
        <end position="167"/>
    </location>
</feature>
<protein>
    <submittedName>
        <fullName evidence="2">Flavodoxin</fullName>
    </submittedName>
</protein>
<evidence type="ECO:0000313" key="2">
    <source>
        <dbReference type="EMBL" id="GEL18816.1"/>
    </source>
</evidence>
<reference evidence="2 3" key="1">
    <citation type="submission" date="2019-07" db="EMBL/GenBank/DDBJ databases">
        <title>Whole genome shotgun sequence of Pseudonocardia asaccharolytica NBRC 16224.</title>
        <authorList>
            <person name="Hosoyama A."/>
            <person name="Uohara A."/>
            <person name="Ohji S."/>
            <person name="Ichikawa N."/>
        </authorList>
    </citation>
    <scope>NUCLEOTIDE SEQUENCE [LARGE SCALE GENOMIC DNA]</scope>
    <source>
        <strain evidence="2 3">NBRC 16224</strain>
    </source>
</reference>
<evidence type="ECO:0000259" key="1">
    <source>
        <dbReference type="PROSITE" id="PS50902"/>
    </source>
</evidence>
<dbReference type="Gene3D" id="3.40.50.360">
    <property type="match status" value="1"/>
</dbReference>
<dbReference type="InterPro" id="IPR029039">
    <property type="entry name" value="Flavoprotein-like_sf"/>
</dbReference>
<keyword evidence="3" id="KW-1185">Reference proteome</keyword>
<evidence type="ECO:0000313" key="3">
    <source>
        <dbReference type="Proteomes" id="UP000321328"/>
    </source>
</evidence>
<dbReference type="EMBL" id="BJVI01000026">
    <property type="protein sequence ID" value="GEL18816.1"/>
    <property type="molecule type" value="Genomic_DNA"/>
</dbReference>
<gene>
    <name evidence="2" type="ORF">PA7_26530</name>
</gene>
<dbReference type="SUPFAM" id="SSF52218">
    <property type="entry name" value="Flavoproteins"/>
    <property type="match status" value="1"/>
</dbReference>
<dbReference type="PROSITE" id="PS50902">
    <property type="entry name" value="FLAVODOXIN_LIKE"/>
    <property type="match status" value="1"/>
</dbReference>
<accession>A0A511D200</accession>